<keyword evidence="1" id="KW-0479">Metal-binding</keyword>
<name>A0A852TZA9_9ACTN</name>
<proteinExistence type="predicted"/>
<dbReference type="Proteomes" id="UP000589036">
    <property type="component" value="Unassembled WGS sequence"/>
</dbReference>
<dbReference type="PROSITE" id="PS00080">
    <property type="entry name" value="MULTICOPPER_OXIDASE2"/>
    <property type="match status" value="1"/>
</dbReference>
<feature type="domain" description="Plastocyanin-like" evidence="2">
    <location>
        <begin position="8"/>
        <end position="30"/>
    </location>
</feature>
<sequence>MPAHFDRFTGRHMPHCHNLEHEDMAMAADFDAV</sequence>
<evidence type="ECO:0000259" key="2">
    <source>
        <dbReference type="Pfam" id="PF07731"/>
    </source>
</evidence>
<dbReference type="GO" id="GO:0016491">
    <property type="term" value="F:oxidoreductase activity"/>
    <property type="evidence" value="ECO:0007669"/>
    <property type="project" value="InterPro"/>
</dbReference>
<reference evidence="3 4" key="1">
    <citation type="submission" date="2020-07" db="EMBL/GenBank/DDBJ databases">
        <title>Sequencing the genomes of 1000 actinobacteria strains.</title>
        <authorList>
            <person name="Klenk H.-P."/>
        </authorList>
    </citation>
    <scope>NUCLEOTIDE SEQUENCE [LARGE SCALE GENOMIC DNA]</scope>
    <source>
        <strain evidence="3 4">CXB654</strain>
    </source>
</reference>
<protein>
    <submittedName>
        <fullName evidence="3">FtsP/CotA-like multicopper oxidase with cupredoxin domain</fullName>
    </submittedName>
</protein>
<evidence type="ECO:0000256" key="1">
    <source>
        <dbReference type="ARBA" id="ARBA00022723"/>
    </source>
</evidence>
<dbReference type="AlphaFoldDB" id="A0A852TZA9"/>
<comment type="caution">
    <text evidence="3">The sequence shown here is derived from an EMBL/GenBank/DDBJ whole genome shotgun (WGS) entry which is preliminary data.</text>
</comment>
<dbReference type="InterPro" id="IPR008972">
    <property type="entry name" value="Cupredoxin"/>
</dbReference>
<dbReference type="EMBL" id="JACCCC010000001">
    <property type="protein sequence ID" value="NYE49329.1"/>
    <property type="molecule type" value="Genomic_DNA"/>
</dbReference>
<keyword evidence="4" id="KW-1185">Reference proteome</keyword>
<evidence type="ECO:0000313" key="4">
    <source>
        <dbReference type="Proteomes" id="UP000589036"/>
    </source>
</evidence>
<organism evidence="3 4">
    <name type="scientific">Spinactinospora alkalitolerans</name>
    <dbReference type="NCBI Taxonomy" id="687207"/>
    <lineage>
        <taxon>Bacteria</taxon>
        <taxon>Bacillati</taxon>
        <taxon>Actinomycetota</taxon>
        <taxon>Actinomycetes</taxon>
        <taxon>Streptosporangiales</taxon>
        <taxon>Nocardiopsidaceae</taxon>
        <taxon>Spinactinospora</taxon>
    </lineage>
</organism>
<dbReference type="Gene3D" id="2.60.40.420">
    <property type="entry name" value="Cupredoxins - blue copper proteins"/>
    <property type="match status" value="1"/>
</dbReference>
<evidence type="ECO:0000313" key="3">
    <source>
        <dbReference type="EMBL" id="NYE49329.1"/>
    </source>
</evidence>
<dbReference type="Pfam" id="PF07731">
    <property type="entry name" value="Cu-oxidase_2"/>
    <property type="match status" value="1"/>
</dbReference>
<gene>
    <name evidence="3" type="ORF">HDA32_004449</name>
</gene>
<dbReference type="RefSeq" id="WP_179645010.1">
    <property type="nucleotide sequence ID" value="NZ_BAAAYY010000031.1"/>
</dbReference>
<dbReference type="GO" id="GO:0005507">
    <property type="term" value="F:copper ion binding"/>
    <property type="evidence" value="ECO:0007669"/>
    <property type="project" value="InterPro"/>
</dbReference>
<accession>A0A852TZA9</accession>
<dbReference type="InterPro" id="IPR002355">
    <property type="entry name" value="Cu_oxidase_Cu_BS"/>
</dbReference>
<dbReference type="InterPro" id="IPR011706">
    <property type="entry name" value="Cu-oxidase_C"/>
</dbReference>